<dbReference type="InterPro" id="IPR036163">
    <property type="entry name" value="HMA_dom_sf"/>
</dbReference>
<sequence>MRKSFKLENLDCANCAAKMETGINQLPGVNKASISFMTSKLIIDADTDDAEAFAAIVDAAQQVCTSYEKDCLIKR</sequence>
<evidence type="ECO:0000259" key="1">
    <source>
        <dbReference type="PROSITE" id="PS50846"/>
    </source>
</evidence>
<feature type="domain" description="HMA" evidence="1">
    <location>
        <begin position="1"/>
        <end position="65"/>
    </location>
</feature>
<accession>A0A4S4G7Z8</accession>
<dbReference type="SUPFAM" id="SSF55008">
    <property type="entry name" value="HMA, heavy metal-associated domain"/>
    <property type="match status" value="1"/>
</dbReference>
<evidence type="ECO:0000313" key="3">
    <source>
        <dbReference type="Proteomes" id="UP000308978"/>
    </source>
</evidence>
<dbReference type="InterPro" id="IPR006121">
    <property type="entry name" value="HMA_dom"/>
</dbReference>
<reference evidence="2 3" key="1">
    <citation type="submission" date="2019-04" db="EMBL/GenBank/DDBJ databases">
        <title>Microbes associate with the intestines of laboratory mice.</title>
        <authorList>
            <person name="Navarre W."/>
            <person name="Wong E."/>
            <person name="Huang K.C."/>
            <person name="Tropini C."/>
            <person name="Ng K."/>
            <person name="Yu B."/>
        </authorList>
    </citation>
    <scope>NUCLEOTIDE SEQUENCE [LARGE SCALE GENOMIC DNA]</scope>
    <source>
        <strain evidence="2 3">NM80_B27</strain>
    </source>
</reference>
<organism evidence="2 3">
    <name type="scientific">Adlercreutzia caecimuris</name>
    <dbReference type="NCBI Taxonomy" id="671266"/>
    <lineage>
        <taxon>Bacteria</taxon>
        <taxon>Bacillati</taxon>
        <taxon>Actinomycetota</taxon>
        <taxon>Coriobacteriia</taxon>
        <taxon>Eggerthellales</taxon>
        <taxon>Eggerthellaceae</taxon>
        <taxon>Adlercreutzia</taxon>
    </lineage>
</organism>
<gene>
    <name evidence="2" type="ORF">E5986_01600</name>
</gene>
<dbReference type="CDD" id="cd00371">
    <property type="entry name" value="HMA"/>
    <property type="match status" value="1"/>
</dbReference>
<dbReference type="EMBL" id="SSTJ01000001">
    <property type="protein sequence ID" value="THG39008.1"/>
    <property type="molecule type" value="Genomic_DNA"/>
</dbReference>
<comment type="caution">
    <text evidence="2">The sequence shown here is derived from an EMBL/GenBank/DDBJ whole genome shotgun (WGS) entry which is preliminary data.</text>
</comment>
<dbReference type="GO" id="GO:0046872">
    <property type="term" value="F:metal ion binding"/>
    <property type="evidence" value="ECO:0007669"/>
    <property type="project" value="InterPro"/>
</dbReference>
<evidence type="ECO:0000313" key="2">
    <source>
        <dbReference type="EMBL" id="THG39008.1"/>
    </source>
</evidence>
<proteinExistence type="predicted"/>
<name>A0A4S4G7Z8_9ACTN</name>
<dbReference type="Pfam" id="PF00403">
    <property type="entry name" value="HMA"/>
    <property type="match status" value="1"/>
</dbReference>
<dbReference type="Proteomes" id="UP000308978">
    <property type="component" value="Unassembled WGS sequence"/>
</dbReference>
<dbReference type="PROSITE" id="PS50846">
    <property type="entry name" value="HMA_2"/>
    <property type="match status" value="1"/>
</dbReference>
<dbReference type="Gene3D" id="3.30.70.100">
    <property type="match status" value="1"/>
</dbReference>
<protein>
    <submittedName>
        <fullName evidence="2">Heavy-metal-associated domain-containing protein</fullName>
    </submittedName>
</protein>
<dbReference type="RefSeq" id="WP_136432741.1">
    <property type="nucleotide sequence ID" value="NZ_JAAWMV010000044.1"/>
</dbReference>
<dbReference type="AlphaFoldDB" id="A0A4S4G7Z8"/>